<dbReference type="EMBL" id="AHHH01000052">
    <property type="protein sequence ID" value="ESU43320.1"/>
    <property type="molecule type" value="Genomic_DNA"/>
</dbReference>
<accession>V6U250</accession>
<dbReference type="SUPFAM" id="SSF55920">
    <property type="entry name" value="Creatinase/aminopeptidase"/>
    <property type="match status" value="1"/>
</dbReference>
<dbReference type="AlphaFoldDB" id="V6U250"/>
<keyword evidence="2" id="KW-0378">Hydrolase</keyword>
<feature type="domain" description="Peptidase M24" evidence="4">
    <location>
        <begin position="265"/>
        <end position="450"/>
    </location>
</feature>
<dbReference type="CDD" id="cd01066">
    <property type="entry name" value="APP_MetAP"/>
    <property type="match status" value="1"/>
</dbReference>
<organism evidence="5 6">
    <name type="scientific">Giardia intestinalis</name>
    <name type="common">Giardia lamblia</name>
    <dbReference type="NCBI Taxonomy" id="5741"/>
    <lineage>
        <taxon>Eukaryota</taxon>
        <taxon>Metamonada</taxon>
        <taxon>Diplomonadida</taxon>
        <taxon>Hexamitidae</taxon>
        <taxon>Giardiinae</taxon>
        <taxon>Giardia</taxon>
    </lineage>
</organism>
<dbReference type="PANTHER" id="PTHR46112:SF2">
    <property type="entry name" value="XAA-PRO AMINOPEPTIDASE P-RELATED"/>
    <property type="match status" value="1"/>
</dbReference>
<keyword evidence="5" id="KW-0645">Protease</keyword>
<dbReference type="VEuPathDB" id="GiardiaDB:GL50803_0016722"/>
<name>V6U250_GIAIN</name>
<evidence type="ECO:0000256" key="2">
    <source>
        <dbReference type="ARBA" id="ARBA00022801"/>
    </source>
</evidence>
<dbReference type="Proteomes" id="UP000018040">
    <property type="component" value="Unassembled WGS sequence"/>
</dbReference>
<comment type="caution">
    <text evidence="5">The sequence shown here is derived from an EMBL/GenBank/DDBJ whole genome shotgun (WGS) entry which is preliminary data.</text>
</comment>
<evidence type="ECO:0000256" key="1">
    <source>
        <dbReference type="ARBA" id="ARBA00022723"/>
    </source>
</evidence>
<evidence type="ECO:0000259" key="4">
    <source>
        <dbReference type="Pfam" id="PF00557"/>
    </source>
</evidence>
<evidence type="ECO:0000313" key="6">
    <source>
        <dbReference type="Proteomes" id="UP000018040"/>
    </source>
</evidence>
<dbReference type="VEuPathDB" id="GiardiaDB:DHA2_16722"/>
<dbReference type="VEuPathDB" id="GiardiaDB:QR46_2144"/>
<dbReference type="PROSITE" id="PS00491">
    <property type="entry name" value="PROLINE_PEPTIDASE"/>
    <property type="match status" value="1"/>
</dbReference>
<sequence>MMHEGEPRPCPFYNFKGSSMLVKVMFGATHDPNILYLTRTQLDDNVLVIKLEDGRVFLIVSENDFSRACIRCNHAHVMQHLDFEERCSSVSQIIFTIYERYSGTSIMMPFTFPVGLFVKLKELSPLIPMTIVKNQAFLMERLHKTPIELQYIKDAVRATTVAFSLIEDVLRRSVIELDPAAGCIPKAADKPGSVAFPLFNDANAIRSKGLPDYPLDMHLIQSDKVPTSRYSSASGLESEGLETYISIDNCKYVLKDTKTGEIVTSTYLKNMVRTEMARLGYFLESCIIASGRQACDPSCHGYGTIRPNELIICDIYPRCIESGYYGDMTRTFLKGTPSPDQQKLMQTVLHAQNIAIREIAPGKPYRDLNKMVNDLFLSMNYTTKKVGSYWQGFCHGLGHGVGLEIHEPPFIDNDDTSGVCTIGTVFTIEPGLYYPSIGGCRVEDVVVVTENGAEVLGNYSYNWVIP</sequence>
<reference evidence="5 6" key="2">
    <citation type="journal article" date="2013" name="Genome Biol. Evol.">
        <title>Genome sequencing of Giardia lamblia genotypes A2 and B isolates (DH and GS) and comparative analysis with the genomes of genotypes A1 and E (WB and Pig).</title>
        <authorList>
            <person name="Adam R.D."/>
            <person name="Dahlstrom E.W."/>
            <person name="Martens C.A."/>
            <person name="Bruno D.P."/>
            <person name="Barbian K.D."/>
            <person name="Ricklefs S.M."/>
            <person name="Hernandez M.M."/>
            <person name="Narla N.P."/>
            <person name="Patel R.B."/>
            <person name="Porcella S.F."/>
            <person name="Nash T.E."/>
        </authorList>
    </citation>
    <scope>NUCLEOTIDE SEQUENCE [LARGE SCALE GENOMIC DNA]</scope>
    <source>
        <strain evidence="5 6">GS</strain>
    </source>
</reference>
<reference evidence="6" key="1">
    <citation type="submission" date="2012-02" db="EMBL/GenBank/DDBJ databases">
        <title>Genome sequencing of Giardia lamblia Genotypes A2 and B isolates (DH and GS) and comparative analysis with the genomes of Genotypes A1 and E (WB and Pig).</title>
        <authorList>
            <person name="Adam R."/>
            <person name="Dahlstrom E."/>
            <person name="Martens C."/>
            <person name="Bruno D."/>
            <person name="Barbian K."/>
            <person name="Porcella S.F."/>
            <person name="Nash T."/>
        </authorList>
    </citation>
    <scope>NUCLEOTIDE SEQUENCE</scope>
    <source>
        <strain evidence="6">GS</strain>
    </source>
</reference>
<keyword evidence="5" id="KW-0031">Aminopeptidase</keyword>
<keyword evidence="1 3" id="KW-0479">Metal-binding</keyword>
<dbReference type="OrthoDB" id="4215474at2759"/>
<dbReference type="InterPro" id="IPR036005">
    <property type="entry name" value="Creatinase/aminopeptidase-like"/>
</dbReference>
<dbReference type="PANTHER" id="PTHR46112">
    <property type="entry name" value="AMINOPEPTIDASE"/>
    <property type="match status" value="1"/>
</dbReference>
<gene>
    <name evidence="5" type="ORF">GSB_16722</name>
</gene>
<dbReference type="InterPro" id="IPR000994">
    <property type="entry name" value="Pept_M24"/>
</dbReference>
<evidence type="ECO:0000313" key="5">
    <source>
        <dbReference type="EMBL" id="ESU43320.1"/>
    </source>
</evidence>
<dbReference type="GO" id="GO:0046872">
    <property type="term" value="F:metal ion binding"/>
    <property type="evidence" value="ECO:0007669"/>
    <property type="project" value="UniProtKB-KW"/>
</dbReference>
<dbReference type="InterPro" id="IPR050659">
    <property type="entry name" value="Peptidase_M24B"/>
</dbReference>
<dbReference type="InterPro" id="IPR001131">
    <property type="entry name" value="Peptidase_M24B_aminopep-P_CS"/>
</dbReference>
<protein>
    <submittedName>
        <fullName evidence="5">Xaa-Pro aminopeptidase</fullName>
    </submittedName>
</protein>
<proteinExistence type="inferred from homology"/>
<dbReference type="Gene3D" id="3.90.230.10">
    <property type="entry name" value="Creatinase/methionine aminopeptidase superfamily"/>
    <property type="match status" value="1"/>
</dbReference>
<dbReference type="Pfam" id="PF00557">
    <property type="entry name" value="Peptidase_M24"/>
    <property type="match status" value="1"/>
</dbReference>
<dbReference type="VEuPathDB" id="GiardiaDB:GL50581_2977"/>
<dbReference type="GO" id="GO:0004177">
    <property type="term" value="F:aminopeptidase activity"/>
    <property type="evidence" value="ECO:0007669"/>
    <property type="project" value="UniProtKB-KW"/>
</dbReference>
<evidence type="ECO:0000256" key="3">
    <source>
        <dbReference type="RuleBase" id="RU000590"/>
    </source>
</evidence>
<comment type="similarity">
    <text evidence="3">Belongs to the peptidase M24B family.</text>
</comment>